<dbReference type="PANTHER" id="PTHR22427">
    <property type="entry name" value="GH15728P"/>
    <property type="match status" value="1"/>
</dbReference>
<evidence type="ECO:0000256" key="1">
    <source>
        <dbReference type="SAM" id="MobiDB-lite"/>
    </source>
</evidence>
<protein>
    <recommendedName>
        <fullName evidence="2">BTB domain-containing protein</fullName>
    </recommendedName>
</protein>
<feature type="compositionally biased region" description="Low complexity" evidence="1">
    <location>
        <begin position="635"/>
        <end position="650"/>
    </location>
</feature>
<name>A0A672IPU6_SALFA</name>
<feature type="compositionally biased region" description="Basic and acidic residues" evidence="1">
    <location>
        <begin position="812"/>
        <end position="826"/>
    </location>
</feature>
<feature type="compositionally biased region" description="Basic and acidic residues" evidence="1">
    <location>
        <begin position="762"/>
        <end position="776"/>
    </location>
</feature>
<feature type="region of interest" description="Disordered" evidence="1">
    <location>
        <begin position="111"/>
        <end position="139"/>
    </location>
</feature>
<feature type="domain" description="BTB" evidence="2">
    <location>
        <begin position="170"/>
        <end position="237"/>
    </location>
</feature>
<dbReference type="Pfam" id="PF26017">
    <property type="entry name" value="BACK_BTBD8"/>
    <property type="match status" value="1"/>
</dbReference>
<dbReference type="PANTHER" id="PTHR22427:SF2">
    <property type="entry name" value="BTB_POZ DOMAIN-CONTAINING PROTEIN 8"/>
    <property type="match status" value="1"/>
</dbReference>
<dbReference type="AlphaFoldDB" id="A0A672IPU6"/>
<evidence type="ECO:0000313" key="4">
    <source>
        <dbReference type="Proteomes" id="UP000472267"/>
    </source>
</evidence>
<evidence type="ECO:0000313" key="3">
    <source>
        <dbReference type="Ensembl" id="ENSSFAP00005043843.1"/>
    </source>
</evidence>
<feature type="compositionally biased region" description="Low complexity" evidence="1">
    <location>
        <begin position="538"/>
        <end position="551"/>
    </location>
</feature>
<dbReference type="SMART" id="SM00225">
    <property type="entry name" value="BTB"/>
    <property type="match status" value="1"/>
</dbReference>
<proteinExistence type="predicted"/>
<reference evidence="3" key="3">
    <citation type="submission" date="2025-09" db="UniProtKB">
        <authorList>
            <consortium name="Ensembl"/>
        </authorList>
    </citation>
    <scope>IDENTIFICATION</scope>
</reference>
<feature type="compositionally biased region" description="Polar residues" evidence="1">
    <location>
        <begin position="827"/>
        <end position="839"/>
    </location>
</feature>
<dbReference type="Ensembl" id="ENSSFAT00005045395.1">
    <property type="protein sequence ID" value="ENSSFAP00005043843.1"/>
    <property type="gene ID" value="ENSSFAG00005021618.1"/>
</dbReference>
<evidence type="ECO:0000259" key="2">
    <source>
        <dbReference type="PROSITE" id="PS50097"/>
    </source>
</evidence>
<feature type="compositionally biased region" description="Low complexity" evidence="1">
    <location>
        <begin position="986"/>
        <end position="1017"/>
    </location>
</feature>
<feature type="compositionally biased region" description="Low complexity" evidence="1">
    <location>
        <begin position="961"/>
        <end position="973"/>
    </location>
</feature>
<feature type="compositionally biased region" description="Basic and acidic residues" evidence="1">
    <location>
        <begin position="734"/>
        <end position="746"/>
    </location>
</feature>
<dbReference type="PROSITE" id="PS50097">
    <property type="entry name" value="BTB"/>
    <property type="match status" value="1"/>
</dbReference>
<dbReference type="Pfam" id="PF00651">
    <property type="entry name" value="BTB"/>
    <property type="match status" value="1"/>
</dbReference>
<feature type="compositionally biased region" description="Polar residues" evidence="1">
    <location>
        <begin position="667"/>
        <end position="677"/>
    </location>
</feature>
<dbReference type="CDD" id="cd18490">
    <property type="entry name" value="BACK_BTBD8"/>
    <property type="match status" value="1"/>
</dbReference>
<feature type="compositionally biased region" description="Low complexity" evidence="1">
    <location>
        <begin position="580"/>
        <end position="592"/>
    </location>
</feature>
<dbReference type="SUPFAM" id="SSF54695">
    <property type="entry name" value="POZ domain"/>
    <property type="match status" value="1"/>
</dbReference>
<reference evidence="3" key="1">
    <citation type="submission" date="2019-06" db="EMBL/GenBank/DDBJ databases">
        <authorList>
            <consortium name="Wellcome Sanger Institute Data Sharing"/>
        </authorList>
    </citation>
    <scope>NUCLEOTIDE SEQUENCE [LARGE SCALE GENOMIC DNA]</scope>
</reference>
<accession>A0A672IPU6</accession>
<feature type="compositionally biased region" description="Pro residues" evidence="1">
    <location>
        <begin position="974"/>
        <end position="985"/>
    </location>
</feature>
<dbReference type="CDD" id="cd14733">
    <property type="entry name" value="BACK"/>
    <property type="match status" value="1"/>
</dbReference>
<keyword evidence="4" id="KW-1185">Reference proteome</keyword>
<dbReference type="InterPro" id="IPR000210">
    <property type="entry name" value="BTB/POZ_dom"/>
</dbReference>
<dbReference type="InterPro" id="IPR043225">
    <property type="entry name" value="BACK_BTBD8"/>
</dbReference>
<sequence length="1035" mass="110304">MSYDDFRRYSQECHHKEQLHRSLSSALAADLSRLLQEGLMGDALLHAEEGTAGAHVAVLLARVPHIVPKPRTDDPVVMIRMTEFKLPELRDYLRHVYTAYPSLHGVKFSPGEGAPRHSGLPHPGPSRFSGGSGEQARGHAGSTLSYAAALQSASGLGFDLLALYWRNEECDFIIQVEDQAFPCHKAILWARSQYFRALLSGSWKESIKQSITLQGFSPDVTKIVLLFMYGAIIDLPEGASASEVLLAADMLGVDSLKDVVELVLTRDYCHFFPKPLGEVKRTIPECLSISQTFGLRNLHMRCKRWVAEHFVKVWSERSFAFLPVELQQTCFRAVTESLTVQNAVTVLCHSEQLICSLPGVKWAQRVMELATALQEECLQFVVHNFRQVIRTPPFQDFRIREELTTEPLLLRKLCSAVAEGVTVDNCCDLFAAVDFLEETIDQEQQEPTGNEPFRREICGLRGRLWTFLAQSLYAIRSTTGWKTLSPRHKEKVLAEAIDEGDGRKLHKKPVLTSSKLSLAACPSAASDALPLRRNPRLALTTSSSSRGATSAMKSNGLKMANKPGDGPAPKSKPPKKPGEKAAAPKTAPAGVPVVNGTGAARARRDVAGTNGPRGFHVAKEPEKKPNPGARPKTCPPSGTSSSQTTGTKSQRPPFRKAHNGAGATQPLPGTSLKSRSPSPDGGAGDAHNLTGARPKQGKPSVKPLAAKPAPRPDGKVARGTNKSVTPSGGVAGRSDLKTRTSTDIHVLKSTSLVKKPTVARKNGKDSADKTDSETLKKTIKSTAAKPGSKLKSNTELSTDKASSKAKASTASKKTDSCKGVENDSDCRSGTSADAPNETSIPEPADLPAADTEHLVSRTGTDPEKPESAPEHPGAQAEGSGHAEPETTPHPVASSDPRAVSAQVEASRDAEGGKAKQPQSAVVHSHVGAGQARKISSPSSPRCADGPVETPGGTEGVDTPWRTRGAASSSRSAPSPRPAARTPPPRTTSSRARRTTTPGAPRTTTAPTTAASPSAAPCAALTSWAAAAATPAPRKS</sequence>
<reference evidence="3" key="2">
    <citation type="submission" date="2025-08" db="UniProtKB">
        <authorList>
            <consortium name="Ensembl"/>
        </authorList>
    </citation>
    <scope>IDENTIFICATION</scope>
</reference>
<dbReference type="InterPro" id="IPR011333">
    <property type="entry name" value="SKP1/BTB/POZ_sf"/>
</dbReference>
<organism evidence="3 4">
    <name type="scientific">Salarias fasciatus</name>
    <name type="common">Jewelled blenny</name>
    <name type="synonym">Blennius fasciatus</name>
    <dbReference type="NCBI Taxonomy" id="181472"/>
    <lineage>
        <taxon>Eukaryota</taxon>
        <taxon>Metazoa</taxon>
        <taxon>Chordata</taxon>
        <taxon>Craniata</taxon>
        <taxon>Vertebrata</taxon>
        <taxon>Euteleostomi</taxon>
        <taxon>Actinopterygii</taxon>
        <taxon>Neopterygii</taxon>
        <taxon>Teleostei</taxon>
        <taxon>Neoteleostei</taxon>
        <taxon>Acanthomorphata</taxon>
        <taxon>Ovalentaria</taxon>
        <taxon>Blenniimorphae</taxon>
        <taxon>Blenniiformes</taxon>
        <taxon>Blennioidei</taxon>
        <taxon>Blenniidae</taxon>
        <taxon>Salariinae</taxon>
        <taxon>Salarias</taxon>
    </lineage>
</organism>
<gene>
    <name evidence="3" type="primary">btbd8</name>
</gene>
<dbReference type="Proteomes" id="UP000472267">
    <property type="component" value="Chromosome 23"/>
</dbReference>
<dbReference type="CDD" id="cd18286">
    <property type="entry name" value="BTB2_POZ_BTBD8"/>
    <property type="match status" value="1"/>
</dbReference>
<feature type="compositionally biased region" description="Basic and acidic residues" evidence="1">
    <location>
        <begin position="850"/>
        <end position="869"/>
    </location>
</feature>
<feature type="region of interest" description="Disordered" evidence="1">
    <location>
        <begin position="538"/>
        <end position="1017"/>
    </location>
</feature>
<dbReference type="Gene3D" id="3.30.710.10">
    <property type="entry name" value="Potassium Channel Kv1.1, Chain A"/>
    <property type="match status" value="1"/>
</dbReference>